<feature type="compositionally biased region" description="Polar residues" evidence="1">
    <location>
        <begin position="1"/>
        <end position="15"/>
    </location>
</feature>
<proteinExistence type="predicted"/>
<dbReference type="VEuPathDB" id="FungiDB:VP01_531g2"/>
<gene>
    <name evidence="2" type="ORF">VP01_531g2</name>
</gene>
<dbReference type="EMBL" id="LAVV01010520">
    <property type="protein sequence ID" value="KNZ48921.1"/>
    <property type="molecule type" value="Genomic_DNA"/>
</dbReference>
<organism evidence="2 3">
    <name type="scientific">Puccinia sorghi</name>
    <dbReference type="NCBI Taxonomy" id="27349"/>
    <lineage>
        <taxon>Eukaryota</taxon>
        <taxon>Fungi</taxon>
        <taxon>Dikarya</taxon>
        <taxon>Basidiomycota</taxon>
        <taxon>Pucciniomycotina</taxon>
        <taxon>Pucciniomycetes</taxon>
        <taxon>Pucciniales</taxon>
        <taxon>Pucciniaceae</taxon>
        <taxon>Puccinia</taxon>
    </lineage>
</organism>
<protein>
    <submittedName>
        <fullName evidence="2">Uncharacterized protein</fullName>
    </submittedName>
</protein>
<evidence type="ECO:0000313" key="3">
    <source>
        <dbReference type="Proteomes" id="UP000037035"/>
    </source>
</evidence>
<keyword evidence="3" id="KW-1185">Reference proteome</keyword>
<comment type="caution">
    <text evidence="2">The sequence shown here is derived from an EMBL/GenBank/DDBJ whole genome shotgun (WGS) entry which is preliminary data.</text>
</comment>
<evidence type="ECO:0000256" key="1">
    <source>
        <dbReference type="SAM" id="MobiDB-lite"/>
    </source>
</evidence>
<feature type="region of interest" description="Disordered" evidence="1">
    <location>
        <begin position="1"/>
        <end position="25"/>
    </location>
</feature>
<sequence>MTLTIDSSCLTTPSPTDRDPSFAERDRLREARQLDEGVCTSNNIVGCSFQERNGTVAPPQSPSPL</sequence>
<accession>A0A0L6UK64</accession>
<evidence type="ECO:0000313" key="2">
    <source>
        <dbReference type="EMBL" id="KNZ48921.1"/>
    </source>
</evidence>
<name>A0A0L6UK64_9BASI</name>
<feature type="compositionally biased region" description="Basic and acidic residues" evidence="1">
    <location>
        <begin position="16"/>
        <end position="25"/>
    </location>
</feature>
<reference evidence="2 3" key="1">
    <citation type="submission" date="2015-08" db="EMBL/GenBank/DDBJ databases">
        <title>Next Generation Sequencing and Analysis of the Genome of Puccinia sorghi L Schw, the Causal Agent of Maize Common Rust.</title>
        <authorList>
            <person name="Rochi L."/>
            <person name="Burguener G."/>
            <person name="Darino M."/>
            <person name="Turjanski A."/>
            <person name="Kreff E."/>
            <person name="Dieguez M.J."/>
            <person name="Sacco F."/>
        </authorList>
    </citation>
    <scope>NUCLEOTIDE SEQUENCE [LARGE SCALE GENOMIC DNA]</scope>
    <source>
        <strain evidence="2 3">RO10H11247</strain>
    </source>
</reference>
<dbReference type="AlphaFoldDB" id="A0A0L6UK64"/>
<dbReference type="Proteomes" id="UP000037035">
    <property type="component" value="Unassembled WGS sequence"/>
</dbReference>